<protein>
    <submittedName>
        <fullName evidence="2">Uncharacterized protein</fullName>
    </submittedName>
</protein>
<dbReference type="Proteomes" id="UP000887576">
    <property type="component" value="Unplaced"/>
</dbReference>
<proteinExistence type="predicted"/>
<dbReference type="WBParaSite" id="JU765_v2.g20345.t1">
    <property type="protein sequence ID" value="JU765_v2.g20345.t1"/>
    <property type="gene ID" value="JU765_v2.g20345"/>
</dbReference>
<evidence type="ECO:0000313" key="2">
    <source>
        <dbReference type="WBParaSite" id="JU765_v2.g20345.t1"/>
    </source>
</evidence>
<sequence>MFSGSADRTVKVWNLDQMGFVDVMYGHQDGICQLDVMTKPRVLSCGGQDRTVRIFKIAEESQLVFNGFTDCVSIDTAAFIDENHFISGSADGSVCIWGTQKKKPLAIVKEAHGKDDNSEPRWITSVASLHNTDLVASGSSDGILRLYRLSSDFKELTVIKEIKLKGFINGMRFIENGQKLVCAVGQEHKNGRWWKVPDSKNSICVFSLTIAD</sequence>
<accession>A0AC34QXU1</accession>
<reference evidence="2" key="1">
    <citation type="submission" date="2022-11" db="UniProtKB">
        <authorList>
            <consortium name="WormBaseParasite"/>
        </authorList>
    </citation>
    <scope>IDENTIFICATION</scope>
</reference>
<organism evidence="1 2">
    <name type="scientific">Panagrolaimus sp. JU765</name>
    <dbReference type="NCBI Taxonomy" id="591449"/>
    <lineage>
        <taxon>Eukaryota</taxon>
        <taxon>Metazoa</taxon>
        <taxon>Ecdysozoa</taxon>
        <taxon>Nematoda</taxon>
        <taxon>Chromadorea</taxon>
        <taxon>Rhabditida</taxon>
        <taxon>Tylenchina</taxon>
        <taxon>Panagrolaimomorpha</taxon>
        <taxon>Panagrolaimoidea</taxon>
        <taxon>Panagrolaimidae</taxon>
        <taxon>Panagrolaimus</taxon>
    </lineage>
</organism>
<name>A0AC34QXU1_9BILA</name>
<evidence type="ECO:0000313" key="1">
    <source>
        <dbReference type="Proteomes" id="UP000887576"/>
    </source>
</evidence>